<evidence type="ECO:0000256" key="2">
    <source>
        <dbReference type="ARBA" id="ARBA00022448"/>
    </source>
</evidence>
<dbReference type="InterPro" id="IPR010917">
    <property type="entry name" value="TonB_rcpt_CS"/>
</dbReference>
<evidence type="ECO:0000259" key="12">
    <source>
        <dbReference type="Pfam" id="PF00593"/>
    </source>
</evidence>
<organism evidence="14 15">
    <name type="scientific">Saltatorellus ferox</name>
    <dbReference type="NCBI Taxonomy" id="2528018"/>
    <lineage>
        <taxon>Bacteria</taxon>
        <taxon>Pseudomonadati</taxon>
        <taxon>Planctomycetota</taxon>
        <taxon>Planctomycetia</taxon>
        <taxon>Planctomycetia incertae sedis</taxon>
        <taxon>Saltatorellus</taxon>
    </lineage>
</organism>
<evidence type="ECO:0000259" key="13">
    <source>
        <dbReference type="Pfam" id="PF07715"/>
    </source>
</evidence>
<dbReference type="Gene3D" id="2.40.170.20">
    <property type="entry name" value="TonB-dependent receptor, beta-barrel domain"/>
    <property type="match status" value="1"/>
</dbReference>
<keyword evidence="2 10" id="KW-0813">Transport</keyword>
<keyword evidence="5" id="KW-0732">Signal</keyword>
<feature type="domain" description="TonB-dependent receptor-like beta-barrel" evidence="12">
    <location>
        <begin position="249"/>
        <end position="668"/>
    </location>
</feature>
<dbReference type="GO" id="GO:0015344">
    <property type="term" value="F:siderophore uptake transmembrane transporter activity"/>
    <property type="evidence" value="ECO:0007669"/>
    <property type="project" value="TreeGrafter"/>
</dbReference>
<evidence type="ECO:0000256" key="9">
    <source>
        <dbReference type="ARBA" id="ARBA00023237"/>
    </source>
</evidence>
<dbReference type="Gene3D" id="2.170.130.10">
    <property type="entry name" value="TonB-dependent receptor, plug domain"/>
    <property type="match status" value="1"/>
</dbReference>
<name>A0A518EP64_9BACT</name>
<proteinExistence type="inferred from homology"/>
<dbReference type="SUPFAM" id="SSF56935">
    <property type="entry name" value="Porins"/>
    <property type="match status" value="1"/>
</dbReference>
<dbReference type="InterPro" id="IPR036942">
    <property type="entry name" value="Beta-barrel_TonB_sf"/>
</dbReference>
<evidence type="ECO:0000313" key="14">
    <source>
        <dbReference type="EMBL" id="QDV05881.1"/>
    </source>
</evidence>
<dbReference type="EMBL" id="CP036434">
    <property type="protein sequence ID" value="QDV05881.1"/>
    <property type="molecule type" value="Genomic_DNA"/>
</dbReference>
<evidence type="ECO:0000256" key="7">
    <source>
        <dbReference type="ARBA" id="ARBA00023136"/>
    </source>
</evidence>
<keyword evidence="4 10" id="KW-0812">Transmembrane</keyword>
<keyword evidence="15" id="KW-1185">Reference proteome</keyword>
<reference evidence="14 15" key="1">
    <citation type="submission" date="2019-02" db="EMBL/GenBank/DDBJ databases">
        <title>Deep-cultivation of Planctomycetes and their phenomic and genomic characterization uncovers novel biology.</title>
        <authorList>
            <person name="Wiegand S."/>
            <person name="Jogler M."/>
            <person name="Boedeker C."/>
            <person name="Pinto D."/>
            <person name="Vollmers J."/>
            <person name="Rivas-Marin E."/>
            <person name="Kohn T."/>
            <person name="Peeters S.H."/>
            <person name="Heuer A."/>
            <person name="Rast P."/>
            <person name="Oberbeckmann S."/>
            <person name="Bunk B."/>
            <person name="Jeske O."/>
            <person name="Meyerdierks A."/>
            <person name="Storesund J.E."/>
            <person name="Kallscheuer N."/>
            <person name="Luecker S."/>
            <person name="Lage O.M."/>
            <person name="Pohl T."/>
            <person name="Merkel B.J."/>
            <person name="Hornburger P."/>
            <person name="Mueller R.-W."/>
            <person name="Bruemmer F."/>
            <person name="Labrenz M."/>
            <person name="Spormann A.M."/>
            <person name="Op den Camp H."/>
            <person name="Overmann J."/>
            <person name="Amann R."/>
            <person name="Jetten M.S.M."/>
            <person name="Mascher T."/>
            <person name="Medema M.H."/>
            <person name="Devos D.P."/>
            <person name="Kaster A.-K."/>
            <person name="Ovreas L."/>
            <person name="Rohde M."/>
            <person name="Galperin M.Y."/>
            <person name="Jogler C."/>
        </authorList>
    </citation>
    <scope>NUCLEOTIDE SEQUENCE [LARGE SCALE GENOMIC DNA]</scope>
    <source>
        <strain evidence="14 15">Poly30</strain>
    </source>
</reference>
<dbReference type="Proteomes" id="UP000320390">
    <property type="component" value="Chromosome"/>
</dbReference>
<keyword evidence="6 11" id="KW-0798">TonB box</keyword>
<dbReference type="AlphaFoldDB" id="A0A518EP64"/>
<dbReference type="CDD" id="cd01347">
    <property type="entry name" value="ligand_gated_channel"/>
    <property type="match status" value="1"/>
</dbReference>
<dbReference type="PANTHER" id="PTHR30069:SF29">
    <property type="entry name" value="HEMOGLOBIN AND HEMOGLOBIN-HAPTOGLOBIN-BINDING PROTEIN 1-RELATED"/>
    <property type="match status" value="1"/>
</dbReference>
<keyword evidence="8 14" id="KW-0675">Receptor</keyword>
<evidence type="ECO:0000256" key="5">
    <source>
        <dbReference type="ARBA" id="ARBA00022729"/>
    </source>
</evidence>
<sequence length="695" mass="74240">MLFPFPLPPQSDVPVTLPEMIVTAPRSQLPITTSGAKVTVVTGEELQATGERSLPRAIGQASGVWMQESNLGGGAPVIRGLLGNQILILLDGVRVNNSATRFGPNQSLNTIEPAIVDRVEIIRGSRSVLYGSDAIGGVVAIWTKRRAPAGTGEMGGDAEFHAGVEAKFDSATSGGRGAIDVSGATETLGLLGIVGGANWNDLRAGGGDTQEQTGYRSDSAFGSLDLALGEDRSLRVMTAVHRDHDVPRTFQVVAGFGQTEPSFQTYDFALQERDMAVVTYDHENVGSLADRLQVRLSARRYKEQRDRQRTGSSTFVSGETTVDTLGLGLDLTKSLGENHFLTFGFDADHDSVDSFNQRTNTGTGATVTAAGDFAPGARYDSFGAFVQDEISTFAPTYFTAGLRYSYFDFGFDNASGGRETGSFDALTASLEAAHDLSDEVTLTATLAQGFQAPNLEDLANDGDFSNGIELANPDLDPARSLMGEVGAEVRRASWSGALAVFWTSIDDYIGRRLIDVGDPAISGDEVYLRSNAGEVRLWGVEGSGRTALGGARSEYSLETVASWVRGRQYDDTPDPMTGEMPLDGVEVRRIPPLHGRIGVRWDDAGGPRRIDHAGLWLDWATAQRQLNPDDVTDPRIDPTGTDGWAVVSFNVSGQLASGVQWSATLGNLLDKNYRVHGSGFDAPGRSIVLGIRASF</sequence>
<evidence type="ECO:0000256" key="10">
    <source>
        <dbReference type="PROSITE-ProRule" id="PRU01360"/>
    </source>
</evidence>
<dbReference type="InterPro" id="IPR039426">
    <property type="entry name" value="TonB-dep_rcpt-like"/>
</dbReference>
<dbReference type="RefSeq" id="WP_419191051.1">
    <property type="nucleotide sequence ID" value="NZ_CP036434.1"/>
</dbReference>
<protein>
    <submittedName>
        <fullName evidence="14">Colicin I receptor</fullName>
    </submittedName>
</protein>
<gene>
    <name evidence="14" type="primary">cirA_1</name>
    <name evidence="14" type="ORF">Poly30_13840</name>
</gene>
<dbReference type="Pfam" id="PF00593">
    <property type="entry name" value="TonB_dep_Rec_b-barrel"/>
    <property type="match status" value="1"/>
</dbReference>
<dbReference type="InterPro" id="IPR037066">
    <property type="entry name" value="Plug_dom_sf"/>
</dbReference>
<evidence type="ECO:0000256" key="1">
    <source>
        <dbReference type="ARBA" id="ARBA00004571"/>
    </source>
</evidence>
<comment type="subcellular location">
    <subcellularLocation>
        <location evidence="1 10">Cell outer membrane</location>
        <topology evidence="1 10">Multi-pass membrane protein</topology>
    </subcellularLocation>
</comment>
<evidence type="ECO:0000313" key="15">
    <source>
        <dbReference type="Proteomes" id="UP000320390"/>
    </source>
</evidence>
<keyword evidence="7 10" id="KW-0472">Membrane</keyword>
<dbReference type="PANTHER" id="PTHR30069">
    <property type="entry name" value="TONB-DEPENDENT OUTER MEMBRANE RECEPTOR"/>
    <property type="match status" value="1"/>
</dbReference>
<evidence type="ECO:0000256" key="3">
    <source>
        <dbReference type="ARBA" id="ARBA00022452"/>
    </source>
</evidence>
<evidence type="ECO:0000256" key="11">
    <source>
        <dbReference type="RuleBase" id="RU003357"/>
    </source>
</evidence>
<dbReference type="InterPro" id="IPR012910">
    <property type="entry name" value="Plug_dom"/>
</dbReference>
<evidence type="ECO:0000256" key="6">
    <source>
        <dbReference type="ARBA" id="ARBA00023077"/>
    </source>
</evidence>
<dbReference type="GO" id="GO:0009279">
    <property type="term" value="C:cell outer membrane"/>
    <property type="evidence" value="ECO:0007669"/>
    <property type="project" value="UniProtKB-SubCell"/>
</dbReference>
<keyword evidence="3 10" id="KW-1134">Transmembrane beta strand</keyword>
<dbReference type="GO" id="GO:0044718">
    <property type="term" value="P:siderophore transmembrane transport"/>
    <property type="evidence" value="ECO:0007669"/>
    <property type="project" value="TreeGrafter"/>
</dbReference>
<evidence type="ECO:0000256" key="8">
    <source>
        <dbReference type="ARBA" id="ARBA00023170"/>
    </source>
</evidence>
<keyword evidence="9 10" id="KW-0998">Cell outer membrane</keyword>
<accession>A0A518EP64</accession>
<feature type="domain" description="TonB-dependent receptor plug" evidence="13">
    <location>
        <begin position="34"/>
        <end position="138"/>
    </location>
</feature>
<dbReference type="PROSITE" id="PS52016">
    <property type="entry name" value="TONB_DEPENDENT_REC_3"/>
    <property type="match status" value="1"/>
</dbReference>
<dbReference type="InterPro" id="IPR000531">
    <property type="entry name" value="Beta-barrel_TonB"/>
</dbReference>
<dbReference type="PROSITE" id="PS01156">
    <property type="entry name" value="TONB_DEPENDENT_REC_2"/>
    <property type="match status" value="1"/>
</dbReference>
<dbReference type="Pfam" id="PF07715">
    <property type="entry name" value="Plug"/>
    <property type="match status" value="1"/>
</dbReference>
<comment type="similarity">
    <text evidence="10 11">Belongs to the TonB-dependent receptor family.</text>
</comment>
<evidence type="ECO:0000256" key="4">
    <source>
        <dbReference type="ARBA" id="ARBA00022692"/>
    </source>
</evidence>